<accession>A0A7U2I309</accession>
<feature type="region of interest" description="Disordered" evidence="1">
    <location>
        <begin position="63"/>
        <end position="89"/>
    </location>
</feature>
<name>A0A7U2I309_PHANO</name>
<sequence>MVVDAMFLTRPDIHGRATRVELSRRVLEQYCHAPALVQREDSGVFDCTLPRMSHCFPPPRSDAYQSGVKTKRVSRGKGRIRSTSAGQIEGRADQTLHTGLCVMANWE</sequence>
<dbReference type="Proteomes" id="UP000663193">
    <property type="component" value="Chromosome 12"/>
</dbReference>
<feature type="compositionally biased region" description="Basic residues" evidence="1">
    <location>
        <begin position="69"/>
        <end position="80"/>
    </location>
</feature>
<gene>
    <name evidence="2" type="ORF">JI435_439360</name>
</gene>
<dbReference type="EMBL" id="CP069034">
    <property type="protein sequence ID" value="QRD01446.1"/>
    <property type="molecule type" value="Genomic_DNA"/>
</dbReference>
<dbReference type="AlphaFoldDB" id="A0A7U2I309"/>
<evidence type="ECO:0000256" key="1">
    <source>
        <dbReference type="SAM" id="MobiDB-lite"/>
    </source>
</evidence>
<organism evidence="2 3">
    <name type="scientific">Phaeosphaeria nodorum (strain SN15 / ATCC MYA-4574 / FGSC 10173)</name>
    <name type="common">Glume blotch fungus</name>
    <name type="synonym">Parastagonospora nodorum</name>
    <dbReference type="NCBI Taxonomy" id="321614"/>
    <lineage>
        <taxon>Eukaryota</taxon>
        <taxon>Fungi</taxon>
        <taxon>Dikarya</taxon>
        <taxon>Ascomycota</taxon>
        <taxon>Pezizomycotina</taxon>
        <taxon>Dothideomycetes</taxon>
        <taxon>Pleosporomycetidae</taxon>
        <taxon>Pleosporales</taxon>
        <taxon>Pleosporineae</taxon>
        <taxon>Phaeosphaeriaceae</taxon>
        <taxon>Parastagonospora</taxon>
    </lineage>
</organism>
<reference evidence="3" key="1">
    <citation type="journal article" date="2021" name="BMC Genomics">
        <title>Chromosome-level genome assembly and manually-curated proteome of model necrotroph Parastagonospora nodorum Sn15 reveals a genome-wide trove of candidate effector homologs, and redundancy of virulence-related functions within an accessory chromosome.</title>
        <authorList>
            <person name="Bertazzoni S."/>
            <person name="Jones D.A.B."/>
            <person name="Phan H.T."/>
            <person name="Tan K.-C."/>
            <person name="Hane J.K."/>
        </authorList>
    </citation>
    <scope>NUCLEOTIDE SEQUENCE [LARGE SCALE GENOMIC DNA]</scope>
    <source>
        <strain evidence="3">SN15 / ATCC MYA-4574 / FGSC 10173)</strain>
    </source>
</reference>
<proteinExistence type="predicted"/>
<protein>
    <submittedName>
        <fullName evidence="2">Uncharacterized protein</fullName>
    </submittedName>
</protein>
<dbReference type="VEuPathDB" id="FungiDB:JI435_439360"/>
<keyword evidence="3" id="KW-1185">Reference proteome</keyword>
<evidence type="ECO:0000313" key="3">
    <source>
        <dbReference type="Proteomes" id="UP000663193"/>
    </source>
</evidence>
<evidence type="ECO:0000313" key="2">
    <source>
        <dbReference type="EMBL" id="QRD01446.1"/>
    </source>
</evidence>